<proteinExistence type="predicted"/>
<keyword evidence="3" id="KW-1185">Reference proteome</keyword>
<dbReference type="AlphaFoldDB" id="A0A177HS71"/>
<name>A0A177HS71_9ACTN</name>
<evidence type="ECO:0000313" key="3">
    <source>
        <dbReference type="Proteomes" id="UP000077381"/>
    </source>
</evidence>
<dbReference type="RefSeq" id="WP_067276991.1">
    <property type="nucleotide sequence ID" value="NZ_LOHS01000074.1"/>
</dbReference>
<dbReference type="Gene3D" id="1.10.1220.10">
    <property type="entry name" value="Met repressor-like"/>
    <property type="match status" value="1"/>
</dbReference>
<dbReference type="InterPro" id="IPR013321">
    <property type="entry name" value="Arc_rbn_hlx_hlx"/>
</dbReference>
<gene>
    <name evidence="2" type="ORF">STSP_29060</name>
</gene>
<dbReference type="OrthoDB" id="5193194at2"/>
<dbReference type="EMBL" id="LOHS01000074">
    <property type="protein sequence ID" value="OAH13735.1"/>
    <property type="molecule type" value="Genomic_DNA"/>
</dbReference>
<evidence type="ECO:0000313" key="2">
    <source>
        <dbReference type="EMBL" id="OAH13735.1"/>
    </source>
</evidence>
<dbReference type="PATRIC" id="fig|1716141.3.peg.3057"/>
<organism evidence="2 3">
    <name type="scientific">Streptomyces jeddahensis</name>
    <dbReference type="NCBI Taxonomy" id="1716141"/>
    <lineage>
        <taxon>Bacteria</taxon>
        <taxon>Bacillati</taxon>
        <taxon>Actinomycetota</taxon>
        <taxon>Actinomycetes</taxon>
        <taxon>Kitasatosporales</taxon>
        <taxon>Streptomycetaceae</taxon>
        <taxon>Streptomyces</taxon>
    </lineage>
</organism>
<dbReference type="GO" id="GO:0006355">
    <property type="term" value="P:regulation of DNA-templated transcription"/>
    <property type="evidence" value="ECO:0007669"/>
    <property type="project" value="InterPro"/>
</dbReference>
<accession>A0A177HS71</accession>
<comment type="caution">
    <text evidence="2">The sequence shown here is derived from an EMBL/GenBank/DDBJ whole genome shotgun (WGS) entry which is preliminary data.</text>
</comment>
<dbReference type="STRING" id="1716141.STSP_29060"/>
<sequence>MSLKRTTVYLEDEDLRELKTTASRKGVSEAELIREGVRLAIARNRVWDEPAGLPVFDSGDPSFAERADDILRNTESGDWSEAS</sequence>
<dbReference type="InterPro" id="IPR002145">
    <property type="entry name" value="CopG"/>
</dbReference>
<dbReference type="Proteomes" id="UP000077381">
    <property type="component" value="Unassembled WGS sequence"/>
</dbReference>
<dbReference type="CDD" id="cd21631">
    <property type="entry name" value="RHH_CopG_NikR-like"/>
    <property type="match status" value="1"/>
</dbReference>
<reference evidence="2 3" key="1">
    <citation type="submission" date="2015-12" db="EMBL/GenBank/DDBJ databases">
        <title>Genome sequence of Streptomyces sp. G25.</title>
        <authorList>
            <person name="Poehlein A."/>
            <person name="Roettig A."/>
            <person name="Hiessl S."/>
            <person name="Hauschild P."/>
            <person name="Schauer J."/>
            <person name="Madkour M.H."/>
            <person name="Al-Ansari A.M."/>
            <person name="Almakishah N.H."/>
            <person name="Steinbuechel A."/>
            <person name="Daniel R."/>
        </authorList>
    </citation>
    <scope>NUCLEOTIDE SEQUENCE [LARGE SCALE GENOMIC DNA]</scope>
    <source>
        <strain evidence="3">G25(2015)</strain>
    </source>
</reference>
<protein>
    <recommendedName>
        <fullName evidence="1">Ribbon-helix-helix protein CopG domain-containing protein</fullName>
    </recommendedName>
</protein>
<evidence type="ECO:0000259" key="1">
    <source>
        <dbReference type="Pfam" id="PF01402"/>
    </source>
</evidence>
<dbReference type="Pfam" id="PF01402">
    <property type="entry name" value="RHH_1"/>
    <property type="match status" value="1"/>
</dbReference>
<feature type="domain" description="Ribbon-helix-helix protein CopG" evidence="1">
    <location>
        <begin position="4"/>
        <end position="43"/>
    </location>
</feature>